<dbReference type="OrthoDB" id="9791972at2"/>
<comment type="function">
    <text evidence="1 6">Forms part of the ribosomal stalk, playing a central role in the interaction of the ribosome with GTP-bound translation factors.</text>
</comment>
<keyword evidence="8" id="KW-1185">Reference proteome</keyword>
<name>K7ZCC6_9PROT</name>
<evidence type="ECO:0000256" key="2">
    <source>
        <dbReference type="ARBA" id="ARBA00008889"/>
    </source>
</evidence>
<evidence type="ECO:0000256" key="5">
    <source>
        <dbReference type="ARBA" id="ARBA00035202"/>
    </source>
</evidence>
<keyword evidence="3 6" id="KW-0689">Ribosomal protein</keyword>
<dbReference type="eggNOG" id="COG0244">
    <property type="taxonomic scope" value="Bacteria"/>
</dbReference>
<dbReference type="KEGG" id="thal:A1OE_244"/>
<reference evidence="7 8" key="1">
    <citation type="journal article" date="2012" name="Proc. Natl. Acad. Sci. U.S.A.">
        <title>Genome streamlining and chemical defense in a coral reef symbiosis.</title>
        <authorList>
            <person name="Kwan J.C."/>
            <person name="Donia M.S."/>
            <person name="Han A.W."/>
            <person name="Hirose E."/>
            <person name="Haygood M.G."/>
            <person name="Schmidt E.W."/>
        </authorList>
    </citation>
    <scope>NUCLEOTIDE SEQUENCE [LARGE SCALE GENOMIC DNA]</scope>
    <source>
        <strain evidence="7 8">L2</strain>
    </source>
</reference>
<dbReference type="SUPFAM" id="SSF160369">
    <property type="entry name" value="Ribosomal protein L10-like"/>
    <property type="match status" value="1"/>
</dbReference>
<dbReference type="GO" id="GO:0070180">
    <property type="term" value="F:large ribosomal subunit rRNA binding"/>
    <property type="evidence" value="ECO:0007669"/>
    <property type="project" value="UniProtKB-UniRule"/>
</dbReference>
<dbReference type="NCBIfam" id="NF000955">
    <property type="entry name" value="PRK00099.1-1"/>
    <property type="match status" value="1"/>
</dbReference>
<proteinExistence type="inferred from homology"/>
<dbReference type="RefSeq" id="WP_015087944.1">
    <property type="nucleotide sequence ID" value="NC_019566.1"/>
</dbReference>
<comment type="subunit">
    <text evidence="6">Part of the ribosomal stalk of the 50S ribosomal subunit. The N-terminus interacts with L11 and the large rRNA to form the base of the stalk. The C-terminus forms an elongated spine to which L12 dimers bind in a sequential fashion forming a multimeric L10(L12)X complex.</text>
</comment>
<dbReference type="InterPro" id="IPR022973">
    <property type="entry name" value="Ribosomal_uL10_bac"/>
</dbReference>
<dbReference type="InterPro" id="IPR043141">
    <property type="entry name" value="Ribosomal_uL10-like_sf"/>
</dbReference>
<dbReference type="GO" id="GO:1990904">
    <property type="term" value="C:ribonucleoprotein complex"/>
    <property type="evidence" value="ECO:0007669"/>
    <property type="project" value="UniProtKB-KW"/>
</dbReference>
<accession>K7ZCC6</accession>
<dbReference type="AlphaFoldDB" id="K7ZCC6"/>
<keyword evidence="4 6" id="KW-0687">Ribonucleoprotein</keyword>
<keyword evidence="6" id="KW-0699">rRNA-binding</keyword>
<dbReference type="HOGENOM" id="CLU_092227_0_0_5"/>
<sequence>MNRTKKSELIKSIHSTFKCADVLVITHHAHLTVKEIEDLRAKIRAVGGCYKVVKNRLARLALLDTRYANLRHLLTGPTSLTISKNPIPAIKVIVEFANKNEKITIIGGGLGEQVLDTNEIYVLSTTPSIEESRNNITSVLRNVPRKIVTIIGAPASKITRVLRFHSISDS</sequence>
<organism evidence="7 8">
    <name type="scientific">Candidatus Endolissoclinum faulkneri L2</name>
    <dbReference type="NCBI Taxonomy" id="1193729"/>
    <lineage>
        <taxon>Bacteria</taxon>
        <taxon>Pseudomonadati</taxon>
        <taxon>Pseudomonadota</taxon>
        <taxon>Alphaproteobacteria</taxon>
        <taxon>Rhodospirillales</taxon>
        <taxon>Rhodospirillaceae</taxon>
        <taxon>Candidatus Endolissoclinum</taxon>
    </lineage>
</organism>
<comment type="similarity">
    <text evidence="2 6">Belongs to the universal ribosomal protein uL10 family.</text>
</comment>
<keyword evidence="6" id="KW-0694">RNA-binding</keyword>
<gene>
    <name evidence="6" type="primary">rplJ</name>
    <name evidence="7" type="ORF">A1OE_244</name>
</gene>
<dbReference type="GO" id="GO:0005840">
    <property type="term" value="C:ribosome"/>
    <property type="evidence" value="ECO:0007669"/>
    <property type="project" value="UniProtKB-KW"/>
</dbReference>
<dbReference type="EMBL" id="CP003539">
    <property type="protein sequence ID" value="AFX98446.1"/>
    <property type="molecule type" value="Genomic_DNA"/>
</dbReference>
<dbReference type="Gene3D" id="3.30.70.1730">
    <property type="match status" value="1"/>
</dbReference>
<dbReference type="HAMAP" id="MF_00362">
    <property type="entry name" value="Ribosomal_uL10"/>
    <property type="match status" value="1"/>
</dbReference>
<evidence type="ECO:0000256" key="4">
    <source>
        <dbReference type="ARBA" id="ARBA00023274"/>
    </source>
</evidence>
<dbReference type="Pfam" id="PF00466">
    <property type="entry name" value="Ribosomal_L10"/>
    <property type="match status" value="1"/>
</dbReference>
<dbReference type="CDD" id="cd05797">
    <property type="entry name" value="Ribosomal_L10"/>
    <property type="match status" value="1"/>
</dbReference>
<evidence type="ECO:0000313" key="7">
    <source>
        <dbReference type="EMBL" id="AFX98446.1"/>
    </source>
</evidence>
<dbReference type="PANTHER" id="PTHR11560">
    <property type="entry name" value="39S RIBOSOMAL PROTEIN L10, MITOCHONDRIAL"/>
    <property type="match status" value="1"/>
</dbReference>
<dbReference type="STRING" id="1193729.A1OE_244"/>
<protein>
    <recommendedName>
        <fullName evidence="5 6">Large ribosomal subunit protein uL10</fullName>
    </recommendedName>
</protein>
<dbReference type="InterPro" id="IPR001790">
    <property type="entry name" value="Ribosomal_uL10"/>
</dbReference>
<dbReference type="InterPro" id="IPR047865">
    <property type="entry name" value="Ribosomal_uL10_bac_type"/>
</dbReference>
<dbReference type="Proteomes" id="UP000010077">
    <property type="component" value="Chromosome"/>
</dbReference>
<evidence type="ECO:0000313" key="8">
    <source>
        <dbReference type="Proteomes" id="UP000010077"/>
    </source>
</evidence>
<evidence type="ECO:0000256" key="3">
    <source>
        <dbReference type="ARBA" id="ARBA00022980"/>
    </source>
</evidence>
<dbReference type="GO" id="GO:0006412">
    <property type="term" value="P:translation"/>
    <property type="evidence" value="ECO:0007669"/>
    <property type="project" value="UniProtKB-UniRule"/>
</dbReference>
<evidence type="ECO:0000256" key="1">
    <source>
        <dbReference type="ARBA" id="ARBA00002633"/>
    </source>
</evidence>
<evidence type="ECO:0000256" key="6">
    <source>
        <dbReference type="HAMAP-Rule" id="MF_00362"/>
    </source>
</evidence>